<evidence type="ECO:0000256" key="9">
    <source>
        <dbReference type="SAM" id="Phobius"/>
    </source>
</evidence>
<accession>A0A3R8LFZ5</accession>
<keyword evidence="7 9" id="KW-1133">Transmembrane helix</keyword>
<evidence type="ECO:0000256" key="4">
    <source>
        <dbReference type="ARBA" id="ARBA00022597"/>
    </source>
</evidence>
<dbReference type="InterPro" id="IPR050303">
    <property type="entry name" value="GatZ_KbaZ_carbometab"/>
</dbReference>
<comment type="subcellular location">
    <subcellularLocation>
        <location evidence="1">Cell membrane</location>
        <topology evidence="1">Multi-pass membrane protein</topology>
    </subcellularLocation>
</comment>
<dbReference type="InterPro" id="IPR004700">
    <property type="entry name" value="PTS_IIC_man"/>
</dbReference>
<evidence type="ECO:0000256" key="3">
    <source>
        <dbReference type="ARBA" id="ARBA00022475"/>
    </source>
</evidence>
<gene>
    <name evidence="10" type="ORF">EBB54_15090</name>
</gene>
<organism evidence="10 11">
    <name type="scientific">Schaedlerella arabinosiphila</name>
    <dbReference type="NCBI Taxonomy" id="2044587"/>
    <lineage>
        <taxon>Bacteria</taxon>
        <taxon>Bacillati</taxon>
        <taxon>Bacillota</taxon>
        <taxon>Clostridia</taxon>
        <taxon>Lachnospirales</taxon>
        <taxon>Lachnospiraceae</taxon>
        <taxon>Schaedlerella</taxon>
    </lineage>
</organism>
<evidence type="ECO:0000256" key="7">
    <source>
        <dbReference type="ARBA" id="ARBA00022989"/>
    </source>
</evidence>
<feature type="transmembrane region" description="Helical" evidence="9">
    <location>
        <begin position="208"/>
        <end position="238"/>
    </location>
</feature>
<evidence type="ECO:0000313" key="10">
    <source>
        <dbReference type="EMBL" id="RRK32535.1"/>
    </source>
</evidence>
<reference evidence="10" key="1">
    <citation type="submission" date="2018-10" db="EMBL/GenBank/DDBJ databases">
        <title>Schaedlerella arabinophila gen. nov. sp. nov., isolated from the mouse intestinal tract and comparative analysis with the genome of the closely related altered Schaedler flora strain ASF502.</title>
        <authorList>
            <person name="Miyake S."/>
            <person name="Soh M."/>
            <person name="Seedorf H."/>
        </authorList>
    </citation>
    <scope>NUCLEOTIDE SEQUENCE [LARGE SCALE GENOMIC DNA]</scope>
    <source>
        <strain evidence="10">DSM 106076</strain>
    </source>
</reference>
<dbReference type="GO" id="GO:0009401">
    <property type="term" value="P:phosphoenolpyruvate-dependent sugar phosphotransferase system"/>
    <property type="evidence" value="ECO:0007669"/>
    <property type="project" value="UniProtKB-KW"/>
</dbReference>
<dbReference type="PANTHER" id="PTHR32502:SF8">
    <property type="entry name" value="N-ACETYLGALACTOSAMINE PERMEASE IIC COMPONENT 1"/>
    <property type="match status" value="1"/>
</dbReference>
<evidence type="ECO:0000256" key="2">
    <source>
        <dbReference type="ARBA" id="ARBA00022448"/>
    </source>
</evidence>
<keyword evidence="3" id="KW-1003">Cell membrane</keyword>
<evidence type="ECO:0000256" key="5">
    <source>
        <dbReference type="ARBA" id="ARBA00022683"/>
    </source>
</evidence>
<name>A0A3R8LFZ5_9FIRM</name>
<evidence type="ECO:0000256" key="8">
    <source>
        <dbReference type="ARBA" id="ARBA00023136"/>
    </source>
</evidence>
<evidence type="ECO:0000313" key="11">
    <source>
        <dbReference type="Proteomes" id="UP000274920"/>
    </source>
</evidence>
<keyword evidence="6 9" id="KW-0812">Transmembrane</keyword>
<protein>
    <submittedName>
        <fullName evidence="10">PTS sugar transporter subunit IIC</fullName>
    </submittedName>
</protein>
<keyword evidence="8 9" id="KW-0472">Membrane</keyword>
<dbReference type="RefSeq" id="WP_125127997.1">
    <property type="nucleotide sequence ID" value="NZ_RHJS01000002.1"/>
</dbReference>
<keyword evidence="4 10" id="KW-0762">Sugar transport</keyword>
<feature type="transmembrane region" description="Helical" evidence="9">
    <location>
        <begin position="151"/>
        <end position="169"/>
    </location>
</feature>
<dbReference type="EMBL" id="RHJS01000002">
    <property type="protein sequence ID" value="RRK32535.1"/>
    <property type="molecule type" value="Genomic_DNA"/>
</dbReference>
<feature type="transmembrane region" description="Helical" evidence="9">
    <location>
        <begin position="37"/>
        <end position="62"/>
    </location>
</feature>
<dbReference type="PROSITE" id="PS51106">
    <property type="entry name" value="PTS_EIIC_TYPE_4"/>
    <property type="match status" value="1"/>
</dbReference>
<dbReference type="GO" id="GO:0005886">
    <property type="term" value="C:plasma membrane"/>
    <property type="evidence" value="ECO:0007669"/>
    <property type="project" value="UniProtKB-SubCell"/>
</dbReference>
<comment type="caution">
    <text evidence="10">The sequence shown here is derived from an EMBL/GenBank/DDBJ whole genome shotgun (WGS) entry which is preliminary data.</text>
</comment>
<dbReference type="AlphaFoldDB" id="A0A3R8LFZ5"/>
<evidence type="ECO:0000256" key="6">
    <source>
        <dbReference type="ARBA" id="ARBA00022692"/>
    </source>
</evidence>
<keyword evidence="2" id="KW-0813">Transport</keyword>
<keyword evidence="5" id="KW-0598">Phosphotransferase system</keyword>
<sequence>MNIGIALLITLVVWVITWAEAWFAYPMVNTPLVLCPVVGLILGDLQAGVIAGATLQLIFLGVMQIGGTLPADASLGAVIGTAFSITMGQDVETALTFAVPIAVLGSTLTLLKYIINGLVNPYVEKLCEKGDVKGIERVHILVSFLPDLPKMLVLFAALAFGTGFAQGLIDAIPEVVQSGLDYATNLMPAVGIALLLKMMWSGRMAVYFFLGVVLVSYFNAPILAVACVGVILAVIIIMNEGKAAPAGQAAQSVEEELFND</sequence>
<dbReference type="Proteomes" id="UP000274920">
    <property type="component" value="Unassembled WGS sequence"/>
</dbReference>
<dbReference type="Pfam" id="PF03609">
    <property type="entry name" value="EII-Sor"/>
    <property type="match status" value="1"/>
</dbReference>
<feature type="transmembrane region" description="Helical" evidence="9">
    <location>
        <begin position="94"/>
        <end position="115"/>
    </location>
</feature>
<keyword evidence="11" id="KW-1185">Reference proteome</keyword>
<proteinExistence type="predicted"/>
<dbReference type="PANTHER" id="PTHR32502">
    <property type="entry name" value="N-ACETYLGALACTOSAMINE PERMEASE II COMPONENT-RELATED"/>
    <property type="match status" value="1"/>
</dbReference>
<evidence type="ECO:0000256" key="1">
    <source>
        <dbReference type="ARBA" id="ARBA00004651"/>
    </source>
</evidence>